<evidence type="ECO:0000256" key="1">
    <source>
        <dbReference type="ARBA" id="ARBA00022679"/>
    </source>
</evidence>
<dbReference type="InterPro" id="IPR016039">
    <property type="entry name" value="Thiolase-like"/>
</dbReference>
<evidence type="ECO:0000313" key="3">
    <source>
        <dbReference type="EMBL" id="VAW59615.1"/>
    </source>
</evidence>
<keyword evidence="1" id="KW-0808">Transferase</keyword>
<feature type="domain" description="Beta-ketoacyl synthase-like N-terminal" evidence="2">
    <location>
        <begin position="149"/>
        <end position="215"/>
    </location>
</feature>
<organism evidence="3">
    <name type="scientific">hydrothermal vent metagenome</name>
    <dbReference type="NCBI Taxonomy" id="652676"/>
    <lineage>
        <taxon>unclassified sequences</taxon>
        <taxon>metagenomes</taxon>
        <taxon>ecological metagenomes</taxon>
    </lineage>
</organism>
<dbReference type="GO" id="GO:0004315">
    <property type="term" value="F:3-oxoacyl-[acyl-carrier-protein] synthase activity"/>
    <property type="evidence" value="ECO:0007669"/>
    <property type="project" value="TreeGrafter"/>
</dbReference>
<dbReference type="EMBL" id="UOFH01000092">
    <property type="protein sequence ID" value="VAW59615.1"/>
    <property type="molecule type" value="Genomic_DNA"/>
</dbReference>
<dbReference type="Pfam" id="PF00109">
    <property type="entry name" value="ketoacyl-synt"/>
    <property type="match status" value="1"/>
</dbReference>
<dbReference type="Gene3D" id="3.40.47.10">
    <property type="match status" value="1"/>
</dbReference>
<proteinExistence type="predicted"/>
<evidence type="ECO:0000259" key="2">
    <source>
        <dbReference type="Pfam" id="PF00109"/>
    </source>
</evidence>
<name>A0A3B0WUE5_9ZZZZ</name>
<dbReference type="PANTHER" id="PTHR11712:SF336">
    <property type="entry name" value="3-OXOACYL-[ACYL-CARRIER-PROTEIN] SYNTHASE, MITOCHONDRIAL"/>
    <property type="match status" value="1"/>
</dbReference>
<gene>
    <name evidence="3" type="ORF">MNBD_GAMMA08-2637</name>
</gene>
<accession>A0A3B0WUE5</accession>
<sequence>MSARSSSVVLTSIGALTPLGADAKSSCAAIDAGISRVTEHVYFACTPDDPEWDQSLPLFSATVPTIDPLLDSLERFYELALPALTETFESANLNRADLTKTALYLSLPQTDEITFNMGFSNFIPELCKRTGLSGLADTCINQLGHTGVFALINRAVDSLEAGTLNYCIVGGVDSYLLSDRLAFLDKNWRIRSDRNVDGFIPGEASVMLMLETEANAKQRGANIIAKISAISEAEEPNVIYSEKTSSGSGLTEAIRGILDQTGTNNCFESVYCSLNGESYYAFEWGLQLTRLNKAFEKMNNLVHPAEYVGDVGAATGGLLIACAATALQQGVLADNKALLWTSADDNKRMALCLKQA</sequence>
<dbReference type="AlphaFoldDB" id="A0A3B0WUE5"/>
<reference evidence="3" key="1">
    <citation type="submission" date="2018-06" db="EMBL/GenBank/DDBJ databases">
        <authorList>
            <person name="Zhirakovskaya E."/>
        </authorList>
    </citation>
    <scope>NUCLEOTIDE SEQUENCE</scope>
</reference>
<dbReference type="InterPro" id="IPR014030">
    <property type="entry name" value="Ketoacyl_synth_N"/>
</dbReference>
<dbReference type="InterPro" id="IPR000794">
    <property type="entry name" value="Beta-ketoacyl_synthase"/>
</dbReference>
<protein>
    <recommendedName>
        <fullName evidence="2">Beta-ketoacyl synthase-like N-terminal domain-containing protein</fullName>
    </recommendedName>
</protein>
<dbReference type="GO" id="GO:0006633">
    <property type="term" value="P:fatty acid biosynthetic process"/>
    <property type="evidence" value="ECO:0007669"/>
    <property type="project" value="TreeGrafter"/>
</dbReference>
<dbReference type="SUPFAM" id="SSF53901">
    <property type="entry name" value="Thiolase-like"/>
    <property type="match status" value="2"/>
</dbReference>
<dbReference type="PANTHER" id="PTHR11712">
    <property type="entry name" value="POLYKETIDE SYNTHASE-RELATED"/>
    <property type="match status" value="1"/>
</dbReference>